<evidence type="ECO:0000313" key="7">
    <source>
        <dbReference type="EMBL" id="KAK0056196.1"/>
    </source>
</evidence>
<dbReference type="AlphaFoldDB" id="A0AAD8FAC4"/>
<dbReference type="EMBL" id="JASAOG010000063">
    <property type="protein sequence ID" value="KAK0056196.1"/>
    <property type="molecule type" value="Genomic_DNA"/>
</dbReference>
<evidence type="ECO:0000256" key="5">
    <source>
        <dbReference type="SAM" id="Phobius"/>
    </source>
</evidence>
<dbReference type="PANTHER" id="PTHR46641:SF2">
    <property type="entry name" value="FMRFAMIDE RECEPTOR"/>
    <property type="match status" value="1"/>
</dbReference>
<dbReference type="PROSITE" id="PS50262">
    <property type="entry name" value="G_PROTEIN_RECEP_F1_2"/>
    <property type="match status" value="1"/>
</dbReference>
<feature type="transmembrane region" description="Helical" evidence="5">
    <location>
        <begin position="207"/>
        <end position="230"/>
    </location>
</feature>
<dbReference type="Pfam" id="PF10324">
    <property type="entry name" value="7TM_GPCR_Srw"/>
    <property type="match status" value="1"/>
</dbReference>
<keyword evidence="8" id="KW-1185">Reference proteome</keyword>
<keyword evidence="3 5" id="KW-1133">Transmembrane helix</keyword>
<evidence type="ECO:0000259" key="6">
    <source>
        <dbReference type="PROSITE" id="PS50262"/>
    </source>
</evidence>
<evidence type="ECO:0000256" key="4">
    <source>
        <dbReference type="ARBA" id="ARBA00023136"/>
    </source>
</evidence>
<reference evidence="7" key="1">
    <citation type="journal article" date="2023" name="PLoS Negl. Trop. Dis.">
        <title>A genome sequence for Biomphalaria pfeifferi, the major vector snail for the human-infecting parasite Schistosoma mansoni.</title>
        <authorList>
            <person name="Bu L."/>
            <person name="Lu L."/>
            <person name="Laidemitt M.R."/>
            <person name="Zhang S.M."/>
            <person name="Mutuku M."/>
            <person name="Mkoji G."/>
            <person name="Steinauer M."/>
            <person name="Loker E.S."/>
        </authorList>
    </citation>
    <scope>NUCLEOTIDE SEQUENCE</scope>
    <source>
        <strain evidence="7">KasaAsao</strain>
    </source>
</reference>
<evidence type="ECO:0000256" key="2">
    <source>
        <dbReference type="ARBA" id="ARBA00022692"/>
    </source>
</evidence>
<organism evidence="7 8">
    <name type="scientific">Biomphalaria pfeifferi</name>
    <name type="common">Bloodfluke planorb</name>
    <name type="synonym">Freshwater snail</name>
    <dbReference type="NCBI Taxonomy" id="112525"/>
    <lineage>
        <taxon>Eukaryota</taxon>
        <taxon>Metazoa</taxon>
        <taxon>Spiralia</taxon>
        <taxon>Lophotrochozoa</taxon>
        <taxon>Mollusca</taxon>
        <taxon>Gastropoda</taxon>
        <taxon>Heterobranchia</taxon>
        <taxon>Euthyneura</taxon>
        <taxon>Panpulmonata</taxon>
        <taxon>Hygrophila</taxon>
        <taxon>Lymnaeoidea</taxon>
        <taxon>Planorbidae</taxon>
        <taxon>Biomphalaria</taxon>
    </lineage>
</organism>
<gene>
    <name evidence="7" type="ORF">Bpfe_014283</name>
</gene>
<evidence type="ECO:0000313" key="8">
    <source>
        <dbReference type="Proteomes" id="UP001233172"/>
    </source>
</evidence>
<name>A0AAD8FAC4_BIOPF</name>
<dbReference type="GO" id="GO:0008528">
    <property type="term" value="F:G protein-coupled peptide receptor activity"/>
    <property type="evidence" value="ECO:0007669"/>
    <property type="project" value="InterPro"/>
</dbReference>
<evidence type="ECO:0000256" key="3">
    <source>
        <dbReference type="ARBA" id="ARBA00022989"/>
    </source>
</evidence>
<keyword evidence="2 5" id="KW-0812">Transmembrane</keyword>
<feature type="transmembrane region" description="Helical" evidence="5">
    <location>
        <begin position="263"/>
        <end position="287"/>
    </location>
</feature>
<reference evidence="7" key="2">
    <citation type="submission" date="2023-04" db="EMBL/GenBank/DDBJ databases">
        <authorList>
            <person name="Bu L."/>
            <person name="Lu L."/>
            <person name="Laidemitt M.R."/>
            <person name="Zhang S.M."/>
            <person name="Mutuku M."/>
            <person name="Mkoji G."/>
            <person name="Steinauer M."/>
            <person name="Loker E.S."/>
        </authorList>
    </citation>
    <scope>NUCLEOTIDE SEQUENCE</scope>
    <source>
        <strain evidence="7">KasaAsao</strain>
        <tissue evidence="7">Whole Snail</tissue>
    </source>
</reference>
<proteinExistence type="predicted"/>
<feature type="transmembrane region" description="Helical" evidence="5">
    <location>
        <begin position="299"/>
        <end position="323"/>
    </location>
</feature>
<feature type="transmembrane region" description="Helical" evidence="5">
    <location>
        <begin position="33"/>
        <end position="57"/>
    </location>
</feature>
<evidence type="ECO:0000256" key="1">
    <source>
        <dbReference type="ARBA" id="ARBA00004370"/>
    </source>
</evidence>
<feature type="transmembrane region" description="Helical" evidence="5">
    <location>
        <begin position="154"/>
        <end position="180"/>
    </location>
</feature>
<dbReference type="InterPro" id="IPR019427">
    <property type="entry name" value="7TM_GPCR_serpentine_rcpt_Srw"/>
</dbReference>
<dbReference type="PRINTS" id="PR00237">
    <property type="entry name" value="GPCRRHODOPSN"/>
</dbReference>
<protein>
    <submittedName>
        <fullName evidence="7">Growth hormone secretagogue receptor type 1</fullName>
    </submittedName>
</protein>
<accession>A0AAD8FAC4</accession>
<feature type="transmembrane region" description="Helical" evidence="5">
    <location>
        <begin position="69"/>
        <end position="90"/>
    </location>
</feature>
<dbReference type="InterPro" id="IPR000276">
    <property type="entry name" value="GPCR_Rhodpsn"/>
</dbReference>
<feature type="domain" description="G-protein coupled receptors family 1 profile" evidence="6">
    <location>
        <begin position="50"/>
        <end position="322"/>
    </location>
</feature>
<dbReference type="GO" id="GO:0016020">
    <property type="term" value="C:membrane"/>
    <property type="evidence" value="ECO:0007669"/>
    <property type="project" value="UniProtKB-SubCell"/>
</dbReference>
<sequence>MAWNSSLKELKITDYDTTMSDLLSDGVKQIYELVNYLVFCNIFSVFGIFSNIINIIVFCKQGLNSTVNISFTGVAVSDLCSLVTLLWFNVCVNPLFVNSDVPMAPSEVQHLTGGFPHACFARITCWITVYITAERCLCIVSPLKIKRIITNKRATSIIVGIYILIIASLLPEYTTMYIGWKEYPEMNRSLLGLIRTKENDKVSGLTFLLYAIYILVSFFAIIVFTTILVVKLKQKTKWREESTFDDKQSNTISNRDKKTVRMVIVIALVLIVCYLPSVLLCTTGFIVPGFFVVGQYSNVFFVTWSFAFVLDALNSSVNIILYYTMSSKYRQTLHEILSRKKTSE</sequence>
<dbReference type="SUPFAM" id="SSF81321">
    <property type="entry name" value="Family A G protein-coupled receptor-like"/>
    <property type="match status" value="1"/>
</dbReference>
<dbReference type="PANTHER" id="PTHR46641">
    <property type="entry name" value="FMRFAMIDE RECEPTOR-RELATED"/>
    <property type="match status" value="1"/>
</dbReference>
<comment type="subcellular location">
    <subcellularLocation>
        <location evidence="1">Membrane</location>
    </subcellularLocation>
</comment>
<dbReference type="Gene3D" id="1.20.1070.10">
    <property type="entry name" value="Rhodopsin 7-helix transmembrane proteins"/>
    <property type="match status" value="1"/>
</dbReference>
<dbReference type="Proteomes" id="UP001233172">
    <property type="component" value="Unassembled WGS sequence"/>
</dbReference>
<dbReference type="InterPro" id="IPR017452">
    <property type="entry name" value="GPCR_Rhodpsn_7TM"/>
</dbReference>
<comment type="caution">
    <text evidence="7">The sequence shown here is derived from an EMBL/GenBank/DDBJ whole genome shotgun (WGS) entry which is preliminary data.</text>
</comment>
<keyword evidence="7" id="KW-0675">Receptor</keyword>
<dbReference type="InterPro" id="IPR052954">
    <property type="entry name" value="GPCR-Ligand_Int"/>
</dbReference>
<keyword evidence="4 5" id="KW-0472">Membrane</keyword>